<dbReference type="InterPro" id="IPR018392">
    <property type="entry name" value="LysM"/>
</dbReference>
<dbReference type="Proteomes" id="UP000190044">
    <property type="component" value="Unassembled WGS sequence"/>
</dbReference>
<evidence type="ECO:0000313" key="2">
    <source>
        <dbReference type="Proteomes" id="UP000190044"/>
    </source>
</evidence>
<dbReference type="NCBIfam" id="NF047595">
    <property type="entry name" value="IS66_ISRel24_TnpA"/>
    <property type="match status" value="1"/>
</dbReference>
<dbReference type="RefSeq" id="WP_079639889.1">
    <property type="nucleotide sequence ID" value="NZ_FUYP01000032.1"/>
</dbReference>
<dbReference type="InterPro" id="IPR010921">
    <property type="entry name" value="Trp_repressor/repl_initiator"/>
</dbReference>
<dbReference type="EMBL" id="FUYP01000032">
    <property type="protein sequence ID" value="SKB93607.1"/>
    <property type="molecule type" value="Genomic_DNA"/>
</dbReference>
<dbReference type="AlphaFoldDB" id="A0A1T5FBW0"/>
<organism evidence="1 2">
    <name type="scientific">Sphingopyxis flava</name>
    <dbReference type="NCBI Taxonomy" id="1507287"/>
    <lineage>
        <taxon>Bacteria</taxon>
        <taxon>Pseudomonadati</taxon>
        <taxon>Pseudomonadota</taxon>
        <taxon>Alphaproteobacteria</taxon>
        <taxon>Sphingomonadales</taxon>
        <taxon>Sphingomonadaceae</taxon>
        <taxon>Sphingopyxis</taxon>
    </lineage>
</organism>
<dbReference type="InterPro" id="IPR036388">
    <property type="entry name" value="WH-like_DNA-bd_sf"/>
</dbReference>
<protein>
    <submittedName>
        <fullName evidence="1">Transposase</fullName>
    </submittedName>
</protein>
<dbReference type="GO" id="GO:0004803">
    <property type="term" value="F:transposase activity"/>
    <property type="evidence" value="ECO:0007669"/>
    <property type="project" value="InterPro"/>
</dbReference>
<dbReference type="InterPro" id="IPR002514">
    <property type="entry name" value="Transposase_8"/>
</dbReference>
<dbReference type="Pfam" id="PF01527">
    <property type="entry name" value="HTH_Tnp_1"/>
    <property type="match status" value="1"/>
</dbReference>
<keyword evidence="2" id="KW-1185">Reference proteome</keyword>
<dbReference type="SUPFAM" id="SSF48295">
    <property type="entry name" value="TrpR-like"/>
    <property type="match status" value="1"/>
</dbReference>
<accession>A0A1T5FBW0</accession>
<dbReference type="OrthoDB" id="7275306at2"/>
<dbReference type="Gene3D" id="1.10.10.10">
    <property type="entry name" value="Winged helix-like DNA-binding domain superfamily/Winged helix DNA-binding domain"/>
    <property type="match status" value="1"/>
</dbReference>
<reference evidence="2" key="1">
    <citation type="submission" date="2017-02" db="EMBL/GenBank/DDBJ databases">
        <authorList>
            <person name="Varghese N."/>
            <person name="Submissions S."/>
        </authorList>
    </citation>
    <scope>NUCLEOTIDE SEQUENCE [LARGE SCALE GENOMIC DNA]</scope>
    <source>
        <strain evidence="2">R11H</strain>
    </source>
</reference>
<evidence type="ECO:0000313" key="1">
    <source>
        <dbReference type="EMBL" id="SKB93607.1"/>
    </source>
</evidence>
<sequence length="138" mass="15299">MDVLYESEGRTVEILGRERRRRWSEAEKLEILAAVEARGETLARVARRYDVSRSQIYSWRHQFKKSGRLPAPVGSAFLQVDIDAPMLNAGSASSPAREALAASPSIVELGLTQGRCLRFDSGIESTVLIRLIRSVEAA</sequence>
<proteinExistence type="predicted"/>
<dbReference type="CDD" id="cd00118">
    <property type="entry name" value="LysM"/>
    <property type="match status" value="1"/>
</dbReference>
<name>A0A1T5FBW0_9SPHN</name>
<gene>
    <name evidence="1" type="ORF">SAMN06295937_10327</name>
</gene>
<dbReference type="GO" id="GO:0043565">
    <property type="term" value="F:sequence-specific DNA binding"/>
    <property type="evidence" value="ECO:0007669"/>
    <property type="project" value="InterPro"/>
</dbReference>
<dbReference type="GO" id="GO:0006313">
    <property type="term" value="P:DNA transposition"/>
    <property type="evidence" value="ECO:0007669"/>
    <property type="project" value="InterPro"/>
</dbReference>